<feature type="transmembrane region" description="Helical" evidence="6">
    <location>
        <begin position="114"/>
        <end position="133"/>
    </location>
</feature>
<protein>
    <submittedName>
        <fullName evidence="7">BQ2448_445 protein</fullName>
    </submittedName>
</protein>
<dbReference type="Pfam" id="PF04061">
    <property type="entry name" value="ORMDL"/>
    <property type="match status" value="1"/>
</dbReference>
<accession>A0A238F8W7</accession>
<dbReference type="GO" id="GO:0005789">
    <property type="term" value="C:endoplasmic reticulum membrane"/>
    <property type="evidence" value="ECO:0007669"/>
    <property type="project" value="InterPro"/>
</dbReference>
<dbReference type="OrthoDB" id="1932233at2759"/>
<feature type="transmembrane region" description="Helical" evidence="6">
    <location>
        <begin position="217"/>
        <end position="235"/>
    </location>
</feature>
<evidence type="ECO:0000313" key="8">
    <source>
        <dbReference type="Proteomes" id="UP000198372"/>
    </source>
</evidence>
<dbReference type="InterPro" id="IPR007203">
    <property type="entry name" value="ORMDL"/>
</dbReference>
<evidence type="ECO:0000256" key="6">
    <source>
        <dbReference type="SAM" id="Phobius"/>
    </source>
</evidence>
<dbReference type="STRING" id="269621.A0A238F8W7"/>
<keyword evidence="4 6" id="KW-0472">Membrane</keyword>
<feature type="region of interest" description="Disordered" evidence="5">
    <location>
        <begin position="279"/>
        <end position="304"/>
    </location>
</feature>
<name>A0A238F8W7_9BASI</name>
<reference evidence="8" key="1">
    <citation type="submission" date="2016-09" db="EMBL/GenBank/DDBJ databases">
        <authorList>
            <person name="Jeantristanb JTB J.-T."/>
            <person name="Ricardo R."/>
        </authorList>
    </citation>
    <scope>NUCLEOTIDE SEQUENCE [LARGE SCALE GENOMIC DNA]</scope>
</reference>
<organism evidence="7 8">
    <name type="scientific">Microbotryum intermedium</name>
    <dbReference type="NCBI Taxonomy" id="269621"/>
    <lineage>
        <taxon>Eukaryota</taxon>
        <taxon>Fungi</taxon>
        <taxon>Dikarya</taxon>
        <taxon>Basidiomycota</taxon>
        <taxon>Pucciniomycotina</taxon>
        <taxon>Microbotryomycetes</taxon>
        <taxon>Microbotryales</taxon>
        <taxon>Microbotryaceae</taxon>
        <taxon>Microbotryum</taxon>
    </lineage>
</organism>
<evidence type="ECO:0000313" key="7">
    <source>
        <dbReference type="EMBL" id="SCV68324.1"/>
    </source>
</evidence>
<dbReference type="PANTHER" id="PTHR12665">
    <property type="entry name" value="ORMDL PROTEINS"/>
    <property type="match status" value="1"/>
</dbReference>
<keyword evidence="3 6" id="KW-1133">Transmembrane helix</keyword>
<keyword evidence="8" id="KW-1185">Reference proteome</keyword>
<evidence type="ECO:0000256" key="2">
    <source>
        <dbReference type="ARBA" id="ARBA00022692"/>
    </source>
</evidence>
<feature type="region of interest" description="Disordered" evidence="5">
    <location>
        <begin position="1"/>
        <end position="43"/>
    </location>
</feature>
<evidence type="ECO:0000256" key="3">
    <source>
        <dbReference type="ARBA" id="ARBA00022989"/>
    </source>
</evidence>
<sequence>MNANPALLSPTGRLSALPSQPPFRRARSASTGPPLASSSGSATALTLDTTGGAATSAGSALGLGGSSPASATSATRRPRSSSVLSVQEVPINYDDSLDQAALTNVNAEWVNYKGAWLIHVIGIIAGIVILDIIPGTTPDLIWTIVNLGYLFISYIMFHYVQGVPFDMNNSGAYDSLTLWEQIDSGAQHTPAKKWLTTLPIALFLVSTHYTRYDSHPAFFTLNLVSLILVGLAPKLPMFHRLRFRFFDNGVTPGETRSRCKIEPQTSHADLLARFANDRAEPSAPATPNEESITELGERSFGTFR</sequence>
<comment type="subcellular location">
    <subcellularLocation>
        <location evidence="1">Membrane</location>
        <topology evidence="1">Multi-pass membrane protein</topology>
    </subcellularLocation>
</comment>
<dbReference type="Proteomes" id="UP000198372">
    <property type="component" value="Unassembled WGS sequence"/>
</dbReference>
<feature type="compositionally biased region" description="Low complexity" evidence="5">
    <location>
        <begin position="28"/>
        <end position="43"/>
    </location>
</feature>
<keyword evidence="2 6" id="KW-0812">Transmembrane</keyword>
<evidence type="ECO:0000256" key="4">
    <source>
        <dbReference type="ARBA" id="ARBA00023136"/>
    </source>
</evidence>
<proteinExistence type="predicted"/>
<gene>
    <name evidence="7" type="ORF">BQ2448_445</name>
</gene>
<dbReference type="EMBL" id="FMSP01000003">
    <property type="protein sequence ID" value="SCV68324.1"/>
    <property type="molecule type" value="Genomic_DNA"/>
</dbReference>
<feature type="transmembrane region" description="Helical" evidence="6">
    <location>
        <begin position="140"/>
        <end position="160"/>
    </location>
</feature>
<evidence type="ECO:0000256" key="5">
    <source>
        <dbReference type="SAM" id="MobiDB-lite"/>
    </source>
</evidence>
<evidence type="ECO:0000256" key="1">
    <source>
        <dbReference type="ARBA" id="ARBA00004141"/>
    </source>
</evidence>
<dbReference type="AlphaFoldDB" id="A0A238F8W7"/>